<feature type="compositionally biased region" description="Acidic residues" evidence="3">
    <location>
        <begin position="174"/>
        <end position="205"/>
    </location>
</feature>
<accession>U5CZD7</accession>
<dbReference type="Proteomes" id="UP000017836">
    <property type="component" value="Unassembled WGS sequence"/>
</dbReference>
<dbReference type="PROSITE" id="PS50888">
    <property type="entry name" value="BHLH"/>
    <property type="match status" value="1"/>
</dbReference>
<evidence type="ECO:0000259" key="4">
    <source>
        <dbReference type="PROSITE" id="PS50888"/>
    </source>
</evidence>
<dbReference type="SUPFAM" id="SSF47459">
    <property type="entry name" value="HLH, helix-loop-helix DNA-binding domain"/>
    <property type="match status" value="1"/>
</dbReference>
<name>U5CZD7_AMBTC</name>
<dbReference type="HOGENOM" id="CLU_878098_0_0_1"/>
<sequence length="317" mass="35562">MANKTNVSYSESSHITYSESSLQLGSATPESSKLEPSIPTLSLRNESRMVPTINASIGERASCPPCKGITSVNKPEKRLIVFDQSREGTIRIVGLTPNLNMENRFGKEEIFDGSQLGLNEGILAVALASLERIRRERERGATLMDMMNPIYSPPEEGSCNVWNNKLLEERQDQEREDQEREDIDTLLSSDDEDEVTSDDEEDENEVTTGHSLVKNLGNDEEEQELSTGHWPIENLGKNEEVVDSCGPRKKRRTEGSHGFSDSESKSRKIRIKKMLMTLRGLVPGGSDRDTNGVLEEAVQYMKTLQLKVYPTVKDRNK</sequence>
<feature type="region of interest" description="Disordered" evidence="3">
    <location>
        <begin position="170"/>
        <end position="267"/>
    </location>
</feature>
<keyword evidence="6" id="KW-1185">Reference proteome</keyword>
<evidence type="ECO:0000313" key="5">
    <source>
        <dbReference type="EMBL" id="ERN14502.1"/>
    </source>
</evidence>
<dbReference type="KEGG" id="atr:18442766"/>
<dbReference type="InterPro" id="IPR011598">
    <property type="entry name" value="bHLH_dom"/>
</dbReference>
<evidence type="ECO:0000256" key="2">
    <source>
        <dbReference type="ARBA" id="ARBA00023163"/>
    </source>
</evidence>
<dbReference type="Gramene" id="ERN14502">
    <property type="protein sequence ID" value="ERN14502"/>
    <property type="gene ID" value="AMTR_s00038p00015530"/>
</dbReference>
<feature type="compositionally biased region" description="Polar residues" evidence="3">
    <location>
        <begin position="22"/>
        <end position="31"/>
    </location>
</feature>
<dbReference type="PANTHER" id="PTHR36066:SF2">
    <property type="entry name" value="TRANSCRIPTION FACTOR BHLH145"/>
    <property type="match status" value="1"/>
</dbReference>
<protein>
    <recommendedName>
        <fullName evidence="4">BHLH domain-containing protein</fullName>
    </recommendedName>
</protein>
<feature type="region of interest" description="Disordered" evidence="3">
    <location>
        <begin position="1"/>
        <end position="40"/>
    </location>
</feature>
<reference evidence="6" key="1">
    <citation type="journal article" date="2013" name="Science">
        <title>The Amborella genome and the evolution of flowering plants.</title>
        <authorList>
            <consortium name="Amborella Genome Project"/>
        </authorList>
    </citation>
    <scope>NUCLEOTIDE SEQUENCE [LARGE SCALE GENOMIC DNA]</scope>
</reference>
<dbReference type="EMBL" id="KI392532">
    <property type="protein sequence ID" value="ERN14502.1"/>
    <property type="molecule type" value="Genomic_DNA"/>
</dbReference>
<feature type="domain" description="BHLH" evidence="4">
    <location>
        <begin position="255"/>
        <end position="304"/>
    </location>
</feature>
<feature type="compositionally biased region" description="Low complexity" evidence="3">
    <location>
        <begin position="8"/>
        <end position="21"/>
    </location>
</feature>
<dbReference type="OrthoDB" id="1921805at2759"/>
<dbReference type="InterPro" id="IPR037546">
    <property type="entry name" value="SAC51-like"/>
</dbReference>
<dbReference type="InterPro" id="IPR036638">
    <property type="entry name" value="HLH_DNA-bd_sf"/>
</dbReference>
<evidence type="ECO:0000313" key="6">
    <source>
        <dbReference type="Proteomes" id="UP000017836"/>
    </source>
</evidence>
<proteinExistence type="predicted"/>
<evidence type="ECO:0000256" key="1">
    <source>
        <dbReference type="ARBA" id="ARBA00023015"/>
    </source>
</evidence>
<dbReference type="GO" id="GO:0046983">
    <property type="term" value="F:protein dimerization activity"/>
    <property type="evidence" value="ECO:0007669"/>
    <property type="project" value="InterPro"/>
</dbReference>
<keyword evidence="2" id="KW-0804">Transcription</keyword>
<keyword evidence="1" id="KW-0805">Transcription regulation</keyword>
<dbReference type="PANTHER" id="PTHR36066">
    <property type="entry name" value="TRANSCRIPTION FACTOR BHLH145"/>
    <property type="match status" value="1"/>
</dbReference>
<gene>
    <name evidence="5" type="ORF">AMTR_s00038p00015530</name>
</gene>
<evidence type="ECO:0000256" key="3">
    <source>
        <dbReference type="SAM" id="MobiDB-lite"/>
    </source>
</evidence>
<organism evidence="5 6">
    <name type="scientific">Amborella trichopoda</name>
    <dbReference type="NCBI Taxonomy" id="13333"/>
    <lineage>
        <taxon>Eukaryota</taxon>
        <taxon>Viridiplantae</taxon>
        <taxon>Streptophyta</taxon>
        <taxon>Embryophyta</taxon>
        <taxon>Tracheophyta</taxon>
        <taxon>Spermatophyta</taxon>
        <taxon>Magnoliopsida</taxon>
        <taxon>Amborellales</taxon>
        <taxon>Amborellaceae</taxon>
        <taxon>Amborella</taxon>
    </lineage>
</organism>
<dbReference type="AlphaFoldDB" id="U5CZD7"/>